<dbReference type="PANTHER" id="PTHR35330:SF1">
    <property type="entry name" value="SIROHEME BIOSYNTHESIS PROTEIN MET8"/>
    <property type="match status" value="1"/>
</dbReference>
<evidence type="ECO:0000256" key="6">
    <source>
        <dbReference type="ARBA" id="ARBA00047561"/>
    </source>
</evidence>
<dbReference type="UniPathway" id="UPA00262">
    <property type="reaction ID" value="UER00222"/>
</dbReference>
<keyword evidence="5" id="KW-0627">Porphyrin biosynthesis</keyword>
<dbReference type="NCBIfam" id="TIGR01470">
    <property type="entry name" value="cysG_Nterm"/>
    <property type="match status" value="1"/>
</dbReference>
<dbReference type="InterPro" id="IPR028161">
    <property type="entry name" value="Met8-like"/>
</dbReference>
<keyword evidence="8" id="KW-1185">Reference proteome</keyword>
<dbReference type="Proteomes" id="UP000199006">
    <property type="component" value="Unassembled WGS sequence"/>
</dbReference>
<comment type="catalytic activity">
    <reaction evidence="6">
        <text>precorrin-2 + NAD(+) = sirohydrochlorin + NADH + 2 H(+)</text>
        <dbReference type="Rhea" id="RHEA:15613"/>
        <dbReference type="ChEBI" id="CHEBI:15378"/>
        <dbReference type="ChEBI" id="CHEBI:57540"/>
        <dbReference type="ChEBI" id="CHEBI:57945"/>
        <dbReference type="ChEBI" id="CHEBI:58351"/>
        <dbReference type="ChEBI" id="CHEBI:58827"/>
        <dbReference type="EC" id="1.3.1.76"/>
    </reaction>
</comment>
<dbReference type="Gene3D" id="1.10.8.610">
    <property type="entry name" value="SirC, precorrin-2 dehydrogenase, C-terminal helical domain-like"/>
    <property type="match status" value="1"/>
</dbReference>
<dbReference type="SUPFAM" id="SSF75615">
    <property type="entry name" value="Siroheme synthase middle domains-like"/>
    <property type="match status" value="1"/>
</dbReference>
<dbReference type="SUPFAM" id="SSF51735">
    <property type="entry name" value="NAD(P)-binding Rossmann-fold domains"/>
    <property type="match status" value="1"/>
</dbReference>
<evidence type="ECO:0000256" key="3">
    <source>
        <dbReference type="ARBA" id="ARBA00023002"/>
    </source>
</evidence>
<dbReference type="STRING" id="29563.SAMN02983006_01791"/>
<organism evidence="7 8">
    <name type="scientific">Halanaerobium salsuginis</name>
    <dbReference type="NCBI Taxonomy" id="29563"/>
    <lineage>
        <taxon>Bacteria</taxon>
        <taxon>Bacillati</taxon>
        <taxon>Bacillota</taxon>
        <taxon>Clostridia</taxon>
        <taxon>Halanaerobiales</taxon>
        <taxon>Halanaerobiaceae</taxon>
        <taxon>Halanaerobium</taxon>
    </lineage>
</organism>
<keyword evidence="3" id="KW-0560">Oxidoreductase</keyword>
<evidence type="ECO:0000313" key="8">
    <source>
        <dbReference type="Proteomes" id="UP000199006"/>
    </source>
</evidence>
<sequence>MGKYPVNLELKDKAILLIGAGSVALRKFKRLAASGAVITVVSLYFSAEFRNYLIKELEKNKAVQQAAAVINLCQQNDKFKQDSLKLEFKLAEQSCKILLVKRAFKADDLTGKFLVFAATADSELNYQVFKLAHQNDILVNIADAKYSNYSDFTLPALIQQGDLQLTAATGANLPALAKNIKQQLADQFGFEYQLLLAVMAEIRPLALKKLKSAERQQFFRTIAAADFLNNLAELGRNLSKVELQQQLNQISQGNKNSWLYQTARQKIIKLLASYQKKAR</sequence>
<comment type="pathway">
    <text evidence="1">Porphyrin-containing compound metabolism; siroheme biosynthesis; sirohydrochlorin from precorrin-2: step 1/1.</text>
</comment>
<dbReference type="GO" id="GO:0019354">
    <property type="term" value="P:siroheme biosynthetic process"/>
    <property type="evidence" value="ECO:0007669"/>
    <property type="project" value="UniProtKB-UniPathway"/>
</dbReference>
<dbReference type="RefSeq" id="WP_089861872.1">
    <property type="nucleotide sequence ID" value="NZ_FOTI01000024.1"/>
</dbReference>
<gene>
    <name evidence="7" type="ORF">SAMN02983006_01791</name>
</gene>
<dbReference type="InterPro" id="IPR042518">
    <property type="entry name" value="SirC_C"/>
</dbReference>
<dbReference type="EMBL" id="FOTI01000024">
    <property type="protein sequence ID" value="SFL68971.1"/>
    <property type="molecule type" value="Genomic_DNA"/>
</dbReference>
<dbReference type="AlphaFoldDB" id="A0A1I4JRM8"/>
<dbReference type="GO" id="GO:0004325">
    <property type="term" value="F:ferrochelatase activity"/>
    <property type="evidence" value="ECO:0007669"/>
    <property type="project" value="InterPro"/>
</dbReference>
<evidence type="ECO:0000256" key="1">
    <source>
        <dbReference type="ARBA" id="ARBA00005010"/>
    </source>
</evidence>
<dbReference type="OrthoDB" id="9773765at2"/>
<keyword evidence="4" id="KW-0520">NAD</keyword>
<evidence type="ECO:0000256" key="5">
    <source>
        <dbReference type="ARBA" id="ARBA00023244"/>
    </source>
</evidence>
<evidence type="ECO:0000256" key="4">
    <source>
        <dbReference type="ARBA" id="ARBA00023027"/>
    </source>
</evidence>
<evidence type="ECO:0000256" key="2">
    <source>
        <dbReference type="ARBA" id="ARBA00012400"/>
    </source>
</evidence>
<dbReference type="EC" id="1.3.1.76" evidence="2"/>
<dbReference type="Pfam" id="PF13241">
    <property type="entry name" value="NAD_binding_7"/>
    <property type="match status" value="1"/>
</dbReference>
<dbReference type="InterPro" id="IPR036291">
    <property type="entry name" value="NAD(P)-bd_dom_sf"/>
</dbReference>
<dbReference type="GO" id="GO:0043115">
    <property type="term" value="F:precorrin-2 dehydrogenase activity"/>
    <property type="evidence" value="ECO:0007669"/>
    <property type="project" value="UniProtKB-EC"/>
</dbReference>
<name>A0A1I4JRM8_9FIRM</name>
<dbReference type="InterPro" id="IPR006367">
    <property type="entry name" value="Sirohaem_synthase_N"/>
</dbReference>
<evidence type="ECO:0000313" key="7">
    <source>
        <dbReference type="EMBL" id="SFL68971.1"/>
    </source>
</evidence>
<reference evidence="7 8" key="1">
    <citation type="submission" date="2016-10" db="EMBL/GenBank/DDBJ databases">
        <authorList>
            <person name="de Groot N.N."/>
        </authorList>
    </citation>
    <scope>NUCLEOTIDE SEQUENCE [LARGE SCALE GENOMIC DNA]</scope>
    <source>
        <strain evidence="7 8">ATCC 51327</strain>
    </source>
</reference>
<proteinExistence type="predicted"/>
<dbReference type="PANTHER" id="PTHR35330">
    <property type="entry name" value="SIROHEME BIOSYNTHESIS PROTEIN MET8"/>
    <property type="match status" value="1"/>
</dbReference>
<dbReference type="Gene3D" id="3.40.50.720">
    <property type="entry name" value="NAD(P)-binding Rossmann-like Domain"/>
    <property type="match status" value="1"/>
</dbReference>
<accession>A0A1I4JRM8</accession>
<protein>
    <recommendedName>
        <fullName evidence="2">precorrin-2 dehydrogenase</fullName>
        <ecNumber evidence="2">1.3.1.76</ecNumber>
    </recommendedName>
</protein>